<dbReference type="EC" id="2.7.7.7" evidence="3"/>
<keyword evidence="12" id="KW-0832">Ubl conjugation</keyword>
<evidence type="ECO:0000256" key="2">
    <source>
        <dbReference type="ARBA" id="ARBA00004496"/>
    </source>
</evidence>
<dbReference type="InterPro" id="IPR022311">
    <property type="entry name" value="PolX-like"/>
</dbReference>
<keyword evidence="9" id="KW-0548">Nucleotidyltransferase</keyword>
<keyword evidence="8" id="KW-0808">Transferase</keyword>
<keyword evidence="15" id="KW-0234">DNA repair</keyword>
<evidence type="ECO:0000256" key="14">
    <source>
        <dbReference type="ARBA" id="ARBA00023053"/>
    </source>
</evidence>
<evidence type="ECO:0000256" key="19">
    <source>
        <dbReference type="ARBA" id="ARBA00044678"/>
    </source>
</evidence>
<evidence type="ECO:0000256" key="6">
    <source>
        <dbReference type="ARBA" id="ARBA00022481"/>
    </source>
</evidence>
<evidence type="ECO:0000259" key="23">
    <source>
        <dbReference type="SMART" id="SM00481"/>
    </source>
</evidence>
<dbReference type="PATRIC" id="fig|1698265.3.peg.335"/>
<dbReference type="SUPFAM" id="SSF89550">
    <property type="entry name" value="PHP domain-like"/>
    <property type="match status" value="1"/>
</dbReference>
<evidence type="ECO:0000256" key="11">
    <source>
        <dbReference type="ARBA" id="ARBA00022763"/>
    </source>
</evidence>
<evidence type="ECO:0000313" key="25">
    <source>
        <dbReference type="EMBL" id="KXA93927.1"/>
    </source>
</evidence>
<evidence type="ECO:0000256" key="17">
    <source>
        <dbReference type="ARBA" id="ARBA00035726"/>
    </source>
</evidence>
<evidence type="ECO:0000256" key="20">
    <source>
        <dbReference type="ARBA" id="ARBA00045548"/>
    </source>
</evidence>
<evidence type="ECO:0000256" key="10">
    <source>
        <dbReference type="ARBA" id="ARBA00022705"/>
    </source>
</evidence>
<dbReference type="SUPFAM" id="SSF47802">
    <property type="entry name" value="DNA polymerase beta, N-terminal domain-like"/>
    <property type="match status" value="1"/>
</dbReference>
<dbReference type="SUPFAM" id="SSF81301">
    <property type="entry name" value="Nucleotidyltransferase"/>
    <property type="match status" value="1"/>
</dbReference>
<evidence type="ECO:0000256" key="4">
    <source>
        <dbReference type="ARBA" id="ARBA00012720"/>
    </source>
</evidence>
<dbReference type="PANTHER" id="PTHR36928">
    <property type="entry name" value="PHOSPHATASE YCDX-RELATED"/>
    <property type="match status" value="1"/>
</dbReference>
<dbReference type="PIRSF" id="PIRSF005047">
    <property type="entry name" value="UCP005047_YshC"/>
    <property type="match status" value="1"/>
</dbReference>
<dbReference type="PANTHER" id="PTHR36928:SF1">
    <property type="entry name" value="PHOSPHATASE YCDX-RELATED"/>
    <property type="match status" value="1"/>
</dbReference>
<organism evidence="25 26">
    <name type="scientific">candidate division MSBL1 archaeon SCGC-AAA259E22</name>
    <dbReference type="NCBI Taxonomy" id="1698265"/>
    <lineage>
        <taxon>Archaea</taxon>
        <taxon>Methanobacteriati</taxon>
        <taxon>Methanobacteriota</taxon>
        <taxon>candidate division MSBL1</taxon>
    </lineage>
</organism>
<dbReference type="InterPro" id="IPR003583">
    <property type="entry name" value="Hlx-hairpin-Hlx_DNA-bd_motif"/>
</dbReference>
<evidence type="ECO:0000259" key="24">
    <source>
        <dbReference type="SMART" id="SM00483"/>
    </source>
</evidence>
<keyword evidence="7" id="KW-0237">DNA synthesis</keyword>
<evidence type="ECO:0000259" key="22">
    <source>
        <dbReference type="SMART" id="SM00278"/>
    </source>
</evidence>
<comment type="subcellular location">
    <subcellularLocation>
        <location evidence="2">Cytoplasm</location>
    </subcellularLocation>
</comment>
<dbReference type="GO" id="GO:0003887">
    <property type="term" value="F:DNA-directed DNA polymerase activity"/>
    <property type="evidence" value="ECO:0007669"/>
    <property type="project" value="UniProtKB-KW"/>
</dbReference>
<dbReference type="Gene3D" id="3.30.460.10">
    <property type="entry name" value="Beta Polymerase, domain 2"/>
    <property type="match status" value="1"/>
</dbReference>
<keyword evidence="10" id="KW-0235">DNA replication</keyword>
<comment type="cofactor">
    <cofactor evidence="1">
        <name>Mg(2+)</name>
        <dbReference type="ChEBI" id="CHEBI:18420"/>
    </cofactor>
</comment>
<evidence type="ECO:0000256" key="8">
    <source>
        <dbReference type="ARBA" id="ARBA00022679"/>
    </source>
</evidence>
<dbReference type="EC" id="4.2.99.18" evidence="4"/>
<dbReference type="InterPro" id="IPR029398">
    <property type="entry name" value="PolB_thumb"/>
</dbReference>
<dbReference type="SUPFAM" id="SSF47781">
    <property type="entry name" value="RuvA domain 2-like"/>
    <property type="match status" value="1"/>
</dbReference>
<feature type="domain" description="Polymerase/histidinol phosphatase N-terminal" evidence="23">
    <location>
        <begin position="337"/>
        <end position="415"/>
    </location>
</feature>
<dbReference type="GO" id="GO:0005829">
    <property type="term" value="C:cytosol"/>
    <property type="evidence" value="ECO:0007669"/>
    <property type="project" value="TreeGrafter"/>
</dbReference>
<comment type="caution">
    <text evidence="25">The sequence shown here is derived from an EMBL/GenBank/DDBJ whole genome shotgun (WGS) entry which is preliminary data.</text>
</comment>
<dbReference type="InterPro" id="IPR003141">
    <property type="entry name" value="Pol/His_phosphatase_N"/>
</dbReference>
<feature type="domain" description="DNA-directed DNA polymerase X" evidence="24">
    <location>
        <begin position="1"/>
        <end position="313"/>
    </location>
</feature>
<dbReference type="InterPro" id="IPR037160">
    <property type="entry name" value="DNA_Pol_thumb_sf"/>
</dbReference>
<dbReference type="Gene3D" id="1.10.150.20">
    <property type="entry name" value="5' to 3' exonuclease, C-terminal subdomain"/>
    <property type="match status" value="1"/>
</dbReference>
<dbReference type="NCBIfam" id="NF006375">
    <property type="entry name" value="PRK08609.1"/>
    <property type="match status" value="1"/>
</dbReference>
<evidence type="ECO:0000256" key="1">
    <source>
        <dbReference type="ARBA" id="ARBA00001946"/>
    </source>
</evidence>
<protein>
    <recommendedName>
        <fullName evidence="5">DNA polymerase beta</fullName>
        <ecNumber evidence="3">2.7.7.7</ecNumber>
        <ecNumber evidence="4">4.2.99.18</ecNumber>
    </recommendedName>
    <alternativeName>
        <fullName evidence="16">5'-deoxyribose-phosphate lyase</fullName>
    </alternativeName>
    <alternativeName>
        <fullName evidence="17">AP lyase</fullName>
    </alternativeName>
</protein>
<dbReference type="PRINTS" id="PR00870">
    <property type="entry name" value="DNAPOLXBETA"/>
</dbReference>
<dbReference type="InterPro" id="IPR043519">
    <property type="entry name" value="NT_sf"/>
</dbReference>
<dbReference type="InterPro" id="IPR010996">
    <property type="entry name" value="HHH_MUS81"/>
</dbReference>
<dbReference type="InterPro" id="IPR004013">
    <property type="entry name" value="PHP_dom"/>
</dbReference>
<keyword evidence="13" id="KW-0239">DNA-directed DNA polymerase</keyword>
<dbReference type="Proteomes" id="UP000070657">
    <property type="component" value="Unassembled WGS sequence"/>
</dbReference>
<evidence type="ECO:0000256" key="9">
    <source>
        <dbReference type="ARBA" id="ARBA00022695"/>
    </source>
</evidence>
<dbReference type="InterPro" id="IPR027421">
    <property type="entry name" value="DNA_pol_lamdba_lyase_dom_sf"/>
</dbReference>
<keyword evidence="14" id="KW-0915">Sodium</keyword>
<dbReference type="Pfam" id="PF14520">
    <property type="entry name" value="HHH_5"/>
    <property type="match status" value="1"/>
</dbReference>
<dbReference type="GO" id="GO:0003677">
    <property type="term" value="F:DNA binding"/>
    <property type="evidence" value="ECO:0007669"/>
    <property type="project" value="InterPro"/>
</dbReference>
<dbReference type="SMART" id="SM00278">
    <property type="entry name" value="HhH1"/>
    <property type="match status" value="3"/>
</dbReference>
<dbReference type="Gene3D" id="3.20.20.140">
    <property type="entry name" value="Metal-dependent hydrolases"/>
    <property type="match status" value="1"/>
</dbReference>
<evidence type="ECO:0000256" key="18">
    <source>
        <dbReference type="ARBA" id="ARBA00044632"/>
    </source>
</evidence>
<dbReference type="InterPro" id="IPR002008">
    <property type="entry name" value="DNA_pol_X_beta-like"/>
</dbReference>
<dbReference type="GO" id="GO:0006281">
    <property type="term" value="P:DNA repair"/>
    <property type="evidence" value="ECO:0007669"/>
    <property type="project" value="UniProtKB-KW"/>
</dbReference>
<dbReference type="Pfam" id="PF14792">
    <property type="entry name" value="DNA_pol_B_palm"/>
    <property type="match status" value="1"/>
</dbReference>
<gene>
    <name evidence="25" type="ORF">AKJ66_00530</name>
</gene>
<evidence type="ECO:0000256" key="15">
    <source>
        <dbReference type="ARBA" id="ARBA00023204"/>
    </source>
</evidence>
<dbReference type="InterPro" id="IPR010994">
    <property type="entry name" value="RuvA_2-like"/>
</dbReference>
<feature type="domain" description="Helix-hairpin-helix DNA-binding motif class 1" evidence="22">
    <location>
        <begin position="50"/>
        <end position="69"/>
    </location>
</feature>
<evidence type="ECO:0000256" key="13">
    <source>
        <dbReference type="ARBA" id="ARBA00022932"/>
    </source>
</evidence>
<keyword evidence="11" id="KW-0227">DNA damage</keyword>
<dbReference type="InterPro" id="IPR028207">
    <property type="entry name" value="DNA_pol_B_palm_palm"/>
</dbReference>
<keyword evidence="6" id="KW-0488">Methylation</keyword>
<dbReference type="InterPro" id="IPR002054">
    <property type="entry name" value="DNA-dir_DNA_pol_X"/>
</dbReference>
<feature type="domain" description="Helix-hairpin-helix DNA-binding motif class 1" evidence="22">
    <location>
        <begin position="90"/>
        <end position="109"/>
    </location>
</feature>
<dbReference type="SMART" id="SM00483">
    <property type="entry name" value="POLXc"/>
    <property type="match status" value="1"/>
</dbReference>
<comment type="catalytic activity">
    <reaction evidence="21">
        <text>DNA(n) + a 2'-deoxyribonucleoside 5'-triphosphate = DNA(n+1) + diphosphate</text>
        <dbReference type="Rhea" id="RHEA:22508"/>
        <dbReference type="Rhea" id="RHEA-COMP:17339"/>
        <dbReference type="Rhea" id="RHEA-COMP:17340"/>
        <dbReference type="ChEBI" id="CHEBI:33019"/>
        <dbReference type="ChEBI" id="CHEBI:61560"/>
        <dbReference type="ChEBI" id="CHEBI:173112"/>
        <dbReference type="EC" id="2.7.7.7"/>
    </reaction>
</comment>
<accession>A0A133UIE8</accession>
<comment type="function">
    <text evidence="20">Repair polymerase that plays a key role in base-excision repair. During this process, the damaged base is excised by specific DNA glycosylases, the DNA backbone is nicked at the abasic site by an apurinic/apyrimidic (AP) endonuclease, and POLB removes 5'-deoxyribose-phosphate from the preincised AP site acting as a 5'-deoxyribose-phosphate lyase (5'-dRP lyase); through its DNA polymerase activity, it adds one nucleotide to the 3' end of the arising single-nucleotide gap. Conducts 'gap-filling' DNA synthesis in a stepwise distributive fashion rather than in a processive fashion as for other DNA polymerases. It is also able to cleave sugar-phosphate bonds 3' to an intact AP site, acting as an AP lyase.</text>
</comment>
<dbReference type="Pfam" id="PF02811">
    <property type="entry name" value="PHP"/>
    <property type="match status" value="1"/>
</dbReference>
<dbReference type="GO" id="GO:0140078">
    <property type="term" value="F:class I DNA-(apurinic or apyrimidinic site) endonuclease activity"/>
    <property type="evidence" value="ECO:0007669"/>
    <property type="project" value="UniProtKB-EC"/>
</dbReference>
<dbReference type="Gene3D" id="3.30.210.10">
    <property type="entry name" value="DNA polymerase, thumb domain"/>
    <property type="match status" value="1"/>
</dbReference>
<dbReference type="Pfam" id="PF14791">
    <property type="entry name" value="DNA_pol_B_thumb"/>
    <property type="match status" value="1"/>
</dbReference>
<proteinExistence type="predicted"/>
<evidence type="ECO:0000313" key="26">
    <source>
        <dbReference type="Proteomes" id="UP000070657"/>
    </source>
</evidence>
<sequence length="562" mass="63858">MKNKEIAKLLYEIADYLEIKDVNYKPRAYRKAAGNIEALTEDIENIYERGELEEIGGVGEAIAKKISEYLETGKLEYYEKLAKDLPVNIEELTSIEGVGPKTVKKLYNSLGVETLEDLEKAAEEGKVAQIKGFGEKVQKNILENIKVAKRGRERRLLGKVFPLVEDLKQRLLDKDVFNRVTIVGSYRRRKPTIGDVDVLATAKKSEEAMDEFCALGDVVEILAKGDTKSSIILSGGIQVDIRIVEEEAWGSALMYFTGSKDHNVSLRSKAKGRNWKLNEYGLFGPEDDRLASKSEKEVYERLDMSFIPPELRENTGEIKAAEKDSIPVLVEEEDIRGDLQVHTNYSDGSGTIEQMVERALDKGFEYLLISDHGPSLKIAGGLTEEEFEEQAEEIEQVKDRFGVEILHGIEANITKDGLDISKDWCDRCDILCVGMHDRPDDPTERILSIFDEYPIDIFVHPLGRRFFSREPLDINLDRIASKAEEEHISFEINSQPERLDLDWQNVKKYRDKLKYVISTDAHSKEQMNFMHLGVSQARRGWCSKENILNTQPIDGVRSYLNG</sequence>
<evidence type="ECO:0000256" key="16">
    <source>
        <dbReference type="ARBA" id="ARBA00035717"/>
    </source>
</evidence>
<evidence type="ECO:0000256" key="5">
    <source>
        <dbReference type="ARBA" id="ARBA00020020"/>
    </source>
</evidence>
<evidence type="ECO:0000256" key="7">
    <source>
        <dbReference type="ARBA" id="ARBA00022634"/>
    </source>
</evidence>
<dbReference type="SMART" id="SM00481">
    <property type="entry name" value="POLIIIAc"/>
    <property type="match status" value="1"/>
</dbReference>
<dbReference type="CDD" id="cd00141">
    <property type="entry name" value="NT_POLXc"/>
    <property type="match status" value="1"/>
</dbReference>
<dbReference type="GO" id="GO:0042578">
    <property type="term" value="F:phosphoric ester hydrolase activity"/>
    <property type="evidence" value="ECO:0007669"/>
    <property type="project" value="TreeGrafter"/>
</dbReference>
<name>A0A133UIE8_9EURY</name>
<dbReference type="Pfam" id="PF14716">
    <property type="entry name" value="HHH_8"/>
    <property type="match status" value="1"/>
</dbReference>
<dbReference type="EMBL" id="LHXP01000003">
    <property type="protein sequence ID" value="KXA93927.1"/>
    <property type="molecule type" value="Genomic_DNA"/>
</dbReference>
<dbReference type="AlphaFoldDB" id="A0A133UIE8"/>
<dbReference type="InterPro" id="IPR050243">
    <property type="entry name" value="PHP_phosphatase"/>
</dbReference>
<comment type="catalytic activity">
    <reaction evidence="18">
        <text>2'-deoxyribonucleotide-(2'-deoxyribose 5'-phosphate)-2'-deoxyribonucleotide-DNA = a 3'-end 2'-deoxyribonucleotide-(2,3-dehydro-2,3-deoxyribose 5'-phosphate)-DNA + a 5'-end 5'-phospho-2'-deoxyribonucleoside-DNA + H(+)</text>
        <dbReference type="Rhea" id="RHEA:66592"/>
        <dbReference type="Rhea" id="RHEA-COMP:13180"/>
        <dbReference type="Rhea" id="RHEA-COMP:16897"/>
        <dbReference type="Rhea" id="RHEA-COMP:17067"/>
        <dbReference type="ChEBI" id="CHEBI:15378"/>
        <dbReference type="ChEBI" id="CHEBI:136412"/>
        <dbReference type="ChEBI" id="CHEBI:157695"/>
        <dbReference type="ChEBI" id="CHEBI:167181"/>
        <dbReference type="EC" id="4.2.99.18"/>
    </reaction>
</comment>
<evidence type="ECO:0000256" key="3">
    <source>
        <dbReference type="ARBA" id="ARBA00012417"/>
    </source>
</evidence>
<dbReference type="InterPro" id="IPR016195">
    <property type="entry name" value="Pol/histidinol_Pase-like"/>
</dbReference>
<reference evidence="25 26" key="1">
    <citation type="journal article" date="2016" name="Sci. Rep.">
        <title>Metabolic traits of an uncultured archaeal lineage -MSBL1- from brine pools of the Red Sea.</title>
        <authorList>
            <person name="Mwirichia R."/>
            <person name="Alam I."/>
            <person name="Rashid M."/>
            <person name="Vinu M."/>
            <person name="Ba-Alawi W."/>
            <person name="Anthony Kamau A."/>
            <person name="Kamanda Ngugi D."/>
            <person name="Goker M."/>
            <person name="Klenk H.P."/>
            <person name="Bajic V."/>
            <person name="Stingl U."/>
        </authorList>
    </citation>
    <scope>NUCLEOTIDE SEQUENCE [LARGE SCALE GENOMIC DNA]</scope>
    <source>
        <strain evidence="25">SCGC-AAA259E22</strain>
    </source>
</reference>
<evidence type="ECO:0000256" key="21">
    <source>
        <dbReference type="ARBA" id="ARBA00049244"/>
    </source>
</evidence>
<feature type="domain" description="Helix-hairpin-helix DNA-binding motif class 1" evidence="22">
    <location>
        <begin position="125"/>
        <end position="144"/>
    </location>
</feature>
<keyword evidence="26" id="KW-1185">Reference proteome</keyword>
<evidence type="ECO:0000256" key="12">
    <source>
        <dbReference type="ARBA" id="ARBA00022843"/>
    </source>
</evidence>
<dbReference type="GO" id="GO:0008270">
    <property type="term" value="F:zinc ion binding"/>
    <property type="evidence" value="ECO:0007669"/>
    <property type="project" value="TreeGrafter"/>
</dbReference>
<dbReference type="Gene3D" id="1.10.150.110">
    <property type="entry name" value="DNA polymerase beta, N-terminal domain-like"/>
    <property type="match status" value="1"/>
</dbReference>
<comment type="catalytic activity">
    <reaction evidence="19">
        <text>a 5'-end 2'-deoxyribose-2'-deoxyribonucleotide-DNA = (2E,4S)-4-hydroxypenten-2-al-5-phosphate + a 5'-end 5'-phospho-2'-deoxyribonucleoside-DNA + H(+)</text>
        <dbReference type="Rhea" id="RHEA:76255"/>
        <dbReference type="Rhea" id="RHEA-COMP:13180"/>
        <dbReference type="Rhea" id="RHEA-COMP:18657"/>
        <dbReference type="ChEBI" id="CHEBI:15378"/>
        <dbReference type="ChEBI" id="CHEBI:136412"/>
        <dbReference type="ChEBI" id="CHEBI:195194"/>
        <dbReference type="ChEBI" id="CHEBI:195195"/>
    </reaction>
</comment>